<keyword evidence="2" id="KW-1185">Reference proteome</keyword>
<dbReference type="RefSeq" id="WP_173072273.1">
    <property type="nucleotide sequence ID" value="NZ_CP041345.1"/>
</dbReference>
<organism evidence="1 2">
    <name type="scientific">Tenuifilum thalassicum</name>
    <dbReference type="NCBI Taxonomy" id="2590900"/>
    <lineage>
        <taxon>Bacteria</taxon>
        <taxon>Pseudomonadati</taxon>
        <taxon>Bacteroidota</taxon>
        <taxon>Bacteroidia</taxon>
        <taxon>Bacteroidales</taxon>
        <taxon>Tenuifilaceae</taxon>
        <taxon>Tenuifilum</taxon>
    </lineage>
</organism>
<evidence type="ECO:0000313" key="1">
    <source>
        <dbReference type="EMBL" id="QKG78757.1"/>
    </source>
</evidence>
<evidence type="ECO:0008006" key="3">
    <source>
        <dbReference type="Google" id="ProtNLM"/>
    </source>
</evidence>
<reference evidence="1 2" key="1">
    <citation type="submission" date="2019-07" db="EMBL/GenBank/DDBJ databases">
        <title>Thalassofilum flectens gen. nov., sp. nov., a novel moderate thermophilic anaerobe from a shallow sea hot spring in Kunashir Island (Russia), representing a new family in the order Bacteroidales, and proposal of Thalassofilacea fam. nov.</title>
        <authorList>
            <person name="Kochetkova T.V."/>
            <person name="Podosokorskaya O.A."/>
            <person name="Novikov A."/>
            <person name="Elcheninov A.G."/>
            <person name="Toshchakov S.V."/>
            <person name="Kublanov I.V."/>
        </authorList>
    </citation>
    <scope>NUCLEOTIDE SEQUENCE [LARGE SCALE GENOMIC DNA]</scope>
    <source>
        <strain evidence="1 2">38-H</strain>
    </source>
</reference>
<accession>A0A7D3XE99</accession>
<name>A0A7D3XE99_9BACT</name>
<protein>
    <recommendedName>
        <fullName evidence="3">Capsule assembly Wzi family protein</fullName>
    </recommendedName>
</protein>
<dbReference type="EMBL" id="CP041345">
    <property type="protein sequence ID" value="QKG78757.1"/>
    <property type="molecule type" value="Genomic_DNA"/>
</dbReference>
<gene>
    <name evidence="1" type="ORF">FHG85_00225</name>
</gene>
<dbReference type="AlphaFoldDB" id="A0A7D3XE99"/>
<dbReference type="InterPro" id="IPR038636">
    <property type="entry name" value="Wzi_sf"/>
</dbReference>
<evidence type="ECO:0000313" key="2">
    <source>
        <dbReference type="Proteomes" id="UP000500961"/>
    </source>
</evidence>
<dbReference type="Proteomes" id="UP000500961">
    <property type="component" value="Chromosome"/>
</dbReference>
<sequence>MKFKLIIIALPFIALITKGQETYHHISNTGIYEYIDELSTLKIINPNTSVKPYSRQYIEQLLLEAESKKELLNKRQKDELYFYLSDFAKDRPNSQKKRFDIIHYHDSSFSITINPLLGVDLIKNDSALAYNRWVGAEVYGKIDRWGFYASLRDYAQNYRLAMPTYLVPYMGGNYKFNGTGGEFSEMRGGITYSWKWGSIGVVKDNIQWGSGYNGTNIFSGRTPSFAMLKLRINPANWIELNYYHGWLVSQVVDSSRTYISFDETRKVYHNKYIAANLITFKPFRGTNISFGNSIVYSDIAIQPAYLIPFFFYKSIDHHLNGMSNQVGQNSQMFFDISSTNIKHLHLYTTLFLDELSMKNMFNPEKHSNFYSLKVGLRLWDFPVRNISLTAEYTRTNPLTYKHIIETTTFESNKFNLGHYLTDNADEIYLSLIYKPIPKLTFQLTYLKSRKGPNYFKITDERLGLPFMESVEWEQSRWKVGAKYQIINDGYIYISGGMNDTEDYTSYKYYPEFMLGKQVQFETGICWGF</sequence>
<proteinExistence type="predicted"/>
<dbReference type="Gene3D" id="2.40.160.130">
    <property type="entry name" value="Capsule assembly protein Wzi"/>
    <property type="match status" value="1"/>
</dbReference>
<dbReference type="KEGG" id="ttz:FHG85_00225"/>